<sequence>MVCWRHRCWFRLCHFCDGWFYSGLNVSGKSSVCVAGTNRKCNCPIMT</sequence>
<evidence type="ECO:0000313" key="2">
    <source>
        <dbReference type="EMBL" id="JAH51090.1"/>
    </source>
</evidence>
<dbReference type="EMBL" id="GBXM01057487">
    <property type="protein sequence ID" value="JAH51090.1"/>
    <property type="molecule type" value="Transcribed_RNA"/>
</dbReference>
<keyword evidence="1" id="KW-0732">Signal</keyword>
<feature type="signal peptide" evidence="1">
    <location>
        <begin position="1"/>
        <end position="18"/>
    </location>
</feature>
<proteinExistence type="predicted"/>
<evidence type="ECO:0000256" key="1">
    <source>
        <dbReference type="SAM" id="SignalP"/>
    </source>
</evidence>
<feature type="chain" id="PRO_5002433317" evidence="1">
    <location>
        <begin position="19"/>
        <end position="47"/>
    </location>
</feature>
<dbReference type="AlphaFoldDB" id="A0A0E9TDV1"/>
<organism evidence="2">
    <name type="scientific">Anguilla anguilla</name>
    <name type="common">European freshwater eel</name>
    <name type="synonym">Muraena anguilla</name>
    <dbReference type="NCBI Taxonomy" id="7936"/>
    <lineage>
        <taxon>Eukaryota</taxon>
        <taxon>Metazoa</taxon>
        <taxon>Chordata</taxon>
        <taxon>Craniata</taxon>
        <taxon>Vertebrata</taxon>
        <taxon>Euteleostomi</taxon>
        <taxon>Actinopterygii</taxon>
        <taxon>Neopterygii</taxon>
        <taxon>Teleostei</taxon>
        <taxon>Anguilliformes</taxon>
        <taxon>Anguillidae</taxon>
        <taxon>Anguilla</taxon>
    </lineage>
</organism>
<reference evidence="2" key="2">
    <citation type="journal article" date="2015" name="Fish Shellfish Immunol.">
        <title>Early steps in the European eel (Anguilla anguilla)-Vibrio vulnificus interaction in the gills: Role of the RtxA13 toxin.</title>
        <authorList>
            <person name="Callol A."/>
            <person name="Pajuelo D."/>
            <person name="Ebbesson L."/>
            <person name="Teles M."/>
            <person name="MacKenzie S."/>
            <person name="Amaro C."/>
        </authorList>
    </citation>
    <scope>NUCLEOTIDE SEQUENCE</scope>
</reference>
<reference evidence="2" key="1">
    <citation type="submission" date="2014-11" db="EMBL/GenBank/DDBJ databases">
        <authorList>
            <person name="Amaro Gonzalez C."/>
        </authorList>
    </citation>
    <scope>NUCLEOTIDE SEQUENCE</scope>
</reference>
<name>A0A0E9TDV1_ANGAN</name>
<accession>A0A0E9TDV1</accession>
<protein>
    <submittedName>
        <fullName evidence="2">Uncharacterized protein</fullName>
    </submittedName>
</protein>